<dbReference type="EMBL" id="JASBWS010000029">
    <property type="protein sequence ID" value="KAJ9109504.1"/>
    <property type="molecule type" value="Genomic_DNA"/>
</dbReference>
<name>A0ACC2WE62_9TREE</name>
<keyword evidence="2" id="KW-1185">Reference proteome</keyword>
<organism evidence="1 2">
    <name type="scientific">Naganishia adeliensis</name>
    <dbReference type="NCBI Taxonomy" id="92952"/>
    <lineage>
        <taxon>Eukaryota</taxon>
        <taxon>Fungi</taxon>
        <taxon>Dikarya</taxon>
        <taxon>Basidiomycota</taxon>
        <taxon>Agaricomycotina</taxon>
        <taxon>Tremellomycetes</taxon>
        <taxon>Filobasidiales</taxon>
        <taxon>Filobasidiaceae</taxon>
        <taxon>Naganishia</taxon>
    </lineage>
</organism>
<evidence type="ECO:0000313" key="2">
    <source>
        <dbReference type="Proteomes" id="UP001230649"/>
    </source>
</evidence>
<proteinExistence type="predicted"/>
<dbReference type="Proteomes" id="UP001230649">
    <property type="component" value="Unassembled WGS sequence"/>
</dbReference>
<accession>A0ACC2WE62</accession>
<gene>
    <name evidence="1" type="ORF">QFC20_003248</name>
</gene>
<protein>
    <submittedName>
        <fullName evidence="1">Uncharacterized protein</fullName>
    </submittedName>
</protein>
<sequence>MTLDQRPPHPYTPSELPQPTTATGERIVFSVSPAKPTDPIASTGESPDDAEDFDPTFEPDGPLEPRREKVYLLSADGSSLYLLNTSSSEELPPPYAPYRRPSASDQETPLDPAHLTNLSLMGTVNPQLLGLVESPSRYHAARRQRAATTTAAMGGRRSRASSDAGLREPPHSAGYQSTRHDTGRHGQGAVPMPSLHRLQSDVGPSTRGSSVRVDERTPLLRTSNGNGMVVNALGINVSSSSRSPHAGGTRSSRSISVTSANYSNGHPHPPLYLENDGSGGIIASTSSSSSAQTPSNRVRPSSWRNMLRAPSQMNTPTLRVIDTPDGEAIVVTRPKKKRHPIVRYLRPLWSGAHWAALFHLVVINLPFAILLWPILVVGTVTGTILLITLPLGALVWFITLILARSACRLELKMQLYFHSPLRSSIPRPVYFPIFRRIKLAEGADGQVQPVVEVHGEGETAELTGVVHERNFFKNCWSMASWVASLPGPVLTRFTDHISYQCLYYLVVTKALITLASSIVIIVLVPISAALIVPLPGMLELVRRFGRWQAGVAVEGLQ</sequence>
<reference evidence="1" key="1">
    <citation type="submission" date="2023-04" db="EMBL/GenBank/DDBJ databases">
        <title>Draft Genome sequencing of Naganishia species isolated from polar environments using Oxford Nanopore Technology.</title>
        <authorList>
            <person name="Leo P."/>
            <person name="Venkateswaran K."/>
        </authorList>
    </citation>
    <scope>NUCLEOTIDE SEQUENCE</scope>
    <source>
        <strain evidence="1">MNA-CCFEE 5262</strain>
    </source>
</reference>
<evidence type="ECO:0000313" key="1">
    <source>
        <dbReference type="EMBL" id="KAJ9109504.1"/>
    </source>
</evidence>
<comment type="caution">
    <text evidence="1">The sequence shown here is derived from an EMBL/GenBank/DDBJ whole genome shotgun (WGS) entry which is preliminary data.</text>
</comment>